<dbReference type="EMBL" id="MU857285">
    <property type="protein sequence ID" value="KAK4148683.1"/>
    <property type="molecule type" value="Genomic_DNA"/>
</dbReference>
<proteinExistence type="predicted"/>
<feature type="domain" description="C2H2-type" evidence="2">
    <location>
        <begin position="9"/>
        <end position="30"/>
    </location>
</feature>
<comment type="caution">
    <text evidence="3">The sequence shown here is derived from an EMBL/GenBank/DDBJ whole genome shotgun (WGS) entry which is preliminary data.</text>
</comment>
<reference evidence="3" key="1">
    <citation type="journal article" date="2023" name="Mol. Phylogenet. Evol.">
        <title>Genome-scale phylogeny and comparative genomics of the fungal order Sordariales.</title>
        <authorList>
            <person name="Hensen N."/>
            <person name="Bonometti L."/>
            <person name="Westerberg I."/>
            <person name="Brannstrom I.O."/>
            <person name="Guillou S."/>
            <person name="Cros-Aarteil S."/>
            <person name="Calhoun S."/>
            <person name="Haridas S."/>
            <person name="Kuo A."/>
            <person name="Mondo S."/>
            <person name="Pangilinan J."/>
            <person name="Riley R."/>
            <person name="LaButti K."/>
            <person name="Andreopoulos B."/>
            <person name="Lipzen A."/>
            <person name="Chen C."/>
            <person name="Yan M."/>
            <person name="Daum C."/>
            <person name="Ng V."/>
            <person name="Clum A."/>
            <person name="Steindorff A."/>
            <person name="Ohm R.A."/>
            <person name="Martin F."/>
            <person name="Silar P."/>
            <person name="Natvig D.O."/>
            <person name="Lalanne C."/>
            <person name="Gautier V."/>
            <person name="Ament-Velasquez S.L."/>
            <person name="Kruys A."/>
            <person name="Hutchinson M.I."/>
            <person name="Powell A.J."/>
            <person name="Barry K."/>
            <person name="Miller A.N."/>
            <person name="Grigoriev I.V."/>
            <person name="Debuchy R."/>
            <person name="Gladieux P."/>
            <person name="Hiltunen Thoren M."/>
            <person name="Johannesson H."/>
        </authorList>
    </citation>
    <scope>NUCLEOTIDE SEQUENCE</scope>
    <source>
        <strain evidence="3">CBS 538.74</strain>
    </source>
</reference>
<dbReference type="AlphaFoldDB" id="A0AAN6VC25"/>
<organism evidence="3 4">
    <name type="scientific">Chaetomidium leptoderma</name>
    <dbReference type="NCBI Taxonomy" id="669021"/>
    <lineage>
        <taxon>Eukaryota</taxon>
        <taxon>Fungi</taxon>
        <taxon>Dikarya</taxon>
        <taxon>Ascomycota</taxon>
        <taxon>Pezizomycotina</taxon>
        <taxon>Sordariomycetes</taxon>
        <taxon>Sordariomycetidae</taxon>
        <taxon>Sordariales</taxon>
        <taxon>Chaetomiaceae</taxon>
        <taxon>Chaetomidium</taxon>
    </lineage>
</organism>
<dbReference type="PROSITE" id="PS00028">
    <property type="entry name" value="ZINC_FINGER_C2H2_1"/>
    <property type="match status" value="1"/>
</dbReference>
<keyword evidence="4" id="KW-1185">Reference proteome</keyword>
<evidence type="ECO:0000259" key="2">
    <source>
        <dbReference type="PROSITE" id="PS00028"/>
    </source>
</evidence>
<sequence length="198" mass="22461">MCVVVDYFCPWCDECIDRPFELVTHNESDHCPGKVSLSRYLQSTDLRGGWFCSTHGCGYSKACQIEAENELALYQEAQRAGKAHPSPPPTAQPAAAAINSHPTTQQIHPSQQLQPALPQNWDLSEFSPTDVTRAITLHQQMMMRPADNSNKWHPEEKDLLKLLRDNKMSYARITSVFLPRHTINGCESLILRMKKQQD</sequence>
<protein>
    <recommendedName>
        <fullName evidence="2">C2H2-type domain-containing protein</fullName>
    </recommendedName>
</protein>
<name>A0AAN6VC25_9PEZI</name>
<evidence type="ECO:0000313" key="4">
    <source>
        <dbReference type="Proteomes" id="UP001302745"/>
    </source>
</evidence>
<evidence type="ECO:0000313" key="3">
    <source>
        <dbReference type="EMBL" id="KAK4148683.1"/>
    </source>
</evidence>
<dbReference type="InterPro" id="IPR013087">
    <property type="entry name" value="Znf_C2H2_type"/>
</dbReference>
<accession>A0AAN6VC25</accession>
<gene>
    <name evidence="3" type="ORF">C8A00DRAFT_38742</name>
</gene>
<reference evidence="3" key="2">
    <citation type="submission" date="2023-05" db="EMBL/GenBank/DDBJ databases">
        <authorList>
            <consortium name="Lawrence Berkeley National Laboratory"/>
            <person name="Steindorff A."/>
            <person name="Hensen N."/>
            <person name="Bonometti L."/>
            <person name="Westerberg I."/>
            <person name="Brannstrom I.O."/>
            <person name="Guillou S."/>
            <person name="Cros-Aarteil S."/>
            <person name="Calhoun S."/>
            <person name="Haridas S."/>
            <person name="Kuo A."/>
            <person name="Mondo S."/>
            <person name="Pangilinan J."/>
            <person name="Riley R."/>
            <person name="Labutti K."/>
            <person name="Andreopoulos B."/>
            <person name="Lipzen A."/>
            <person name="Chen C."/>
            <person name="Yanf M."/>
            <person name="Daum C."/>
            <person name="Ng V."/>
            <person name="Clum A."/>
            <person name="Ohm R."/>
            <person name="Martin F."/>
            <person name="Silar P."/>
            <person name="Natvig D."/>
            <person name="Lalanne C."/>
            <person name="Gautier V."/>
            <person name="Ament-Velasquez S.L."/>
            <person name="Kruys A."/>
            <person name="Hutchinson M.I."/>
            <person name="Powell A.J."/>
            <person name="Barry K."/>
            <person name="Miller A.N."/>
            <person name="Grigoriev I.V."/>
            <person name="Debuchy R."/>
            <person name="Gladieux P."/>
            <person name="Thoren M.H."/>
            <person name="Johannesson H."/>
        </authorList>
    </citation>
    <scope>NUCLEOTIDE SEQUENCE</scope>
    <source>
        <strain evidence="3">CBS 538.74</strain>
    </source>
</reference>
<evidence type="ECO:0000256" key="1">
    <source>
        <dbReference type="SAM" id="MobiDB-lite"/>
    </source>
</evidence>
<feature type="region of interest" description="Disordered" evidence="1">
    <location>
        <begin position="80"/>
        <end position="106"/>
    </location>
</feature>
<dbReference type="Proteomes" id="UP001302745">
    <property type="component" value="Unassembled WGS sequence"/>
</dbReference>